<dbReference type="CDD" id="cd00009">
    <property type="entry name" value="AAA"/>
    <property type="match status" value="1"/>
</dbReference>
<comment type="caution">
    <text evidence="2">The sequence shown here is derived from an EMBL/GenBank/DDBJ whole genome shotgun (WGS) entry which is preliminary data.</text>
</comment>
<dbReference type="InterPro" id="IPR002611">
    <property type="entry name" value="IstB_ATP-bd"/>
</dbReference>
<evidence type="ECO:0000313" key="2">
    <source>
        <dbReference type="EMBL" id="MFO3666276.1"/>
    </source>
</evidence>
<protein>
    <submittedName>
        <fullName evidence="2">ATP-binding protein</fullName>
    </submittedName>
</protein>
<sequence>MKASEKASLILQERRRENKRRQEEAINEVYDKIPKIRALDKLIKQVGFDSIRLAAEGLDTKANEDKLKNLIGEKHKELLKAGFPVDYMEEKYFHPLCKDTGFVGNEICSCRSQIIIDENYKRSGIRQVINRENFKTFNINLFSKNPYPEYANISPYENMQMILADLSKYIDNFDRQSGNIYIQGKVGRGKTFLINSIAKELLDRNYSVVYMTSTKLFKFLNDYYWAFEDRRGNLENQYDLIFECDLLIIDDLGAETHRSTDQSNLFDVVNERMNKNLPIILSSNLDEALIEEIYGPRIFSRILGNNSKTYEIFGEDLRLKGTDYDFS</sequence>
<dbReference type="SMART" id="SM00382">
    <property type="entry name" value="AAA"/>
    <property type="match status" value="1"/>
</dbReference>
<reference evidence="2 3" key="1">
    <citation type="journal article" date="2025" name="Anaerobe">
        <title>Description of Anaerococcus kampingiae sp. nov., Anaerococcus groningensis sp. nov., Anaerococcus martiniensis sp. nov., and Anaerococcus cruorum sp. nov., isolated from human clinical specimens.</title>
        <authorList>
            <person name="Boiten K.E."/>
            <person name="Meijer J."/>
            <person name="van Wezel E.M."/>
            <person name="Veloo A.C.M."/>
        </authorList>
    </citation>
    <scope>NUCLEOTIDE SEQUENCE [LARGE SCALE GENOMIC DNA]</scope>
    <source>
        <strain evidence="2 3">ENR0874</strain>
    </source>
</reference>
<evidence type="ECO:0000259" key="1">
    <source>
        <dbReference type="SMART" id="SM00382"/>
    </source>
</evidence>
<feature type="domain" description="AAA+ ATPase" evidence="1">
    <location>
        <begin position="176"/>
        <end position="303"/>
    </location>
</feature>
<accession>A0ABW9MCF9</accession>
<gene>
    <name evidence="2" type="ORF">ACCQ42_00560</name>
</gene>
<keyword evidence="2" id="KW-0547">Nucleotide-binding</keyword>
<keyword evidence="2" id="KW-0067">ATP-binding</keyword>
<dbReference type="EMBL" id="JBGMEF010000003">
    <property type="protein sequence ID" value="MFO3666276.1"/>
    <property type="molecule type" value="Genomic_DNA"/>
</dbReference>
<evidence type="ECO:0000313" key="3">
    <source>
        <dbReference type="Proteomes" id="UP001637994"/>
    </source>
</evidence>
<dbReference type="PANTHER" id="PTHR30050:SF4">
    <property type="entry name" value="ATP-BINDING PROTEIN RV3427C IN INSERTION SEQUENCE-RELATED"/>
    <property type="match status" value="1"/>
</dbReference>
<dbReference type="InterPro" id="IPR003593">
    <property type="entry name" value="AAA+_ATPase"/>
</dbReference>
<dbReference type="Pfam" id="PF01695">
    <property type="entry name" value="IstB_IS21"/>
    <property type="match status" value="1"/>
</dbReference>
<dbReference type="SUPFAM" id="SSF52540">
    <property type="entry name" value="P-loop containing nucleoside triphosphate hydrolases"/>
    <property type="match status" value="1"/>
</dbReference>
<organism evidence="2 3">
    <name type="scientific">Anaerococcus kampingae</name>
    <dbReference type="NCBI Taxonomy" id="3115614"/>
    <lineage>
        <taxon>Bacteria</taxon>
        <taxon>Bacillati</taxon>
        <taxon>Bacillota</taxon>
        <taxon>Tissierellia</taxon>
        <taxon>Tissierellales</taxon>
        <taxon>Peptoniphilaceae</taxon>
        <taxon>Anaerococcus</taxon>
    </lineage>
</organism>
<dbReference type="RefSeq" id="WP_410035059.1">
    <property type="nucleotide sequence ID" value="NZ_JBGMEF010000003.1"/>
</dbReference>
<dbReference type="Gene3D" id="3.40.50.300">
    <property type="entry name" value="P-loop containing nucleotide triphosphate hydrolases"/>
    <property type="match status" value="1"/>
</dbReference>
<dbReference type="GO" id="GO:0005524">
    <property type="term" value="F:ATP binding"/>
    <property type="evidence" value="ECO:0007669"/>
    <property type="project" value="UniProtKB-KW"/>
</dbReference>
<name>A0ABW9MCF9_9FIRM</name>
<dbReference type="Proteomes" id="UP001637994">
    <property type="component" value="Unassembled WGS sequence"/>
</dbReference>
<dbReference type="PANTHER" id="PTHR30050">
    <property type="entry name" value="CHROMOSOMAL REPLICATION INITIATOR PROTEIN DNAA"/>
    <property type="match status" value="1"/>
</dbReference>
<dbReference type="InterPro" id="IPR027417">
    <property type="entry name" value="P-loop_NTPase"/>
</dbReference>
<dbReference type="NCBIfam" id="NF005304">
    <property type="entry name" value="PRK06835.1"/>
    <property type="match status" value="1"/>
</dbReference>
<keyword evidence="3" id="KW-1185">Reference proteome</keyword>
<proteinExistence type="predicted"/>